<keyword evidence="2" id="KW-0479">Metal-binding</keyword>
<evidence type="ECO:0000256" key="4">
    <source>
        <dbReference type="ARBA" id="ARBA00022842"/>
    </source>
</evidence>
<dbReference type="EMBL" id="UINC01134409">
    <property type="protein sequence ID" value="SVD17941.1"/>
    <property type="molecule type" value="Genomic_DNA"/>
</dbReference>
<organism evidence="5">
    <name type="scientific">marine metagenome</name>
    <dbReference type="NCBI Taxonomy" id="408172"/>
    <lineage>
        <taxon>unclassified sequences</taxon>
        <taxon>metagenomes</taxon>
        <taxon>ecological metagenomes</taxon>
    </lineage>
</organism>
<feature type="non-terminal residue" evidence="5">
    <location>
        <position position="150"/>
    </location>
</feature>
<proteinExistence type="predicted"/>
<dbReference type="InterPro" id="IPR051400">
    <property type="entry name" value="HAD-like_hydrolase"/>
</dbReference>
<dbReference type="Pfam" id="PF13419">
    <property type="entry name" value="HAD_2"/>
    <property type="match status" value="1"/>
</dbReference>
<dbReference type="SUPFAM" id="SSF56784">
    <property type="entry name" value="HAD-like"/>
    <property type="match status" value="1"/>
</dbReference>
<sequence length="150" mass="17474">MLGIKREIFRAKFIEARQETKNRLGNVASSHSRLLYLQRTIEKLELGTRILLVLDLEQTYWRTFLINCKLFPGVLDFIQLLKSKGIITANITDLTAQIQFRKLVYFGLDEYFDYVVTSEEAGKDKPSREPFQLALEKLQVAEDKVWMIGD</sequence>
<protein>
    <recommendedName>
        <fullName evidence="6">HAD family hydrolase</fullName>
    </recommendedName>
</protein>
<keyword evidence="4" id="KW-0460">Magnesium</keyword>
<dbReference type="Gene3D" id="1.10.150.520">
    <property type="match status" value="1"/>
</dbReference>
<dbReference type="InterPro" id="IPR023214">
    <property type="entry name" value="HAD_sf"/>
</dbReference>
<name>A0A382T9C5_9ZZZZ</name>
<evidence type="ECO:0008006" key="6">
    <source>
        <dbReference type="Google" id="ProtNLM"/>
    </source>
</evidence>
<dbReference type="PANTHER" id="PTHR46470:SF2">
    <property type="entry name" value="GLYCERALDEHYDE 3-PHOSPHATE PHOSPHATASE"/>
    <property type="match status" value="1"/>
</dbReference>
<dbReference type="GO" id="GO:0044281">
    <property type="term" value="P:small molecule metabolic process"/>
    <property type="evidence" value="ECO:0007669"/>
    <property type="project" value="UniProtKB-ARBA"/>
</dbReference>
<comment type="cofactor">
    <cofactor evidence="1">
        <name>Mg(2+)</name>
        <dbReference type="ChEBI" id="CHEBI:18420"/>
    </cofactor>
</comment>
<dbReference type="InterPro" id="IPR006439">
    <property type="entry name" value="HAD-SF_hydro_IA"/>
</dbReference>
<dbReference type="GO" id="GO:0046872">
    <property type="term" value="F:metal ion binding"/>
    <property type="evidence" value="ECO:0007669"/>
    <property type="project" value="UniProtKB-KW"/>
</dbReference>
<gene>
    <name evidence="5" type="ORF">METZ01_LOCUS370795</name>
</gene>
<dbReference type="InterPro" id="IPR036412">
    <property type="entry name" value="HAD-like_sf"/>
</dbReference>
<evidence type="ECO:0000256" key="3">
    <source>
        <dbReference type="ARBA" id="ARBA00022801"/>
    </source>
</evidence>
<keyword evidence="3" id="KW-0378">Hydrolase</keyword>
<dbReference type="NCBIfam" id="TIGR01549">
    <property type="entry name" value="HAD-SF-IA-v1"/>
    <property type="match status" value="1"/>
</dbReference>
<reference evidence="5" key="1">
    <citation type="submission" date="2018-05" db="EMBL/GenBank/DDBJ databases">
        <authorList>
            <person name="Lanie J.A."/>
            <person name="Ng W.-L."/>
            <person name="Kazmierczak K.M."/>
            <person name="Andrzejewski T.M."/>
            <person name="Davidsen T.M."/>
            <person name="Wayne K.J."/>
            <person name="Tettelin H."/>
            <person name="Glass J.I."/>
            <person name="Rusch D."/>
            <person name="Podicherti R."/>
            <person name="Tsui H.-C.T."/>
            <person name="Winkler M.E."/>
        </authorList>
    </citation>
    <scope>NUCLEOTIDE SEQUENCE</scope>
</reference>
<dbReference type="AlphaFoldDB" id="A0A382T9C5"/>
<accession>A0A382T9C5</accession>
<evidence type="ECO:0000313" key="5">
    <source>
        <dbReference type="EMBL" id="SVD17941.1"/>
    </source>
</evidence>
<evidence type="ECO:0000256" key="2">
    <source>
        <dbReference type="ARBA" id="ARBA00022723"/>
    </source>
</evidence>
<dbReference type="Gene3D" id="3.40.50.1000">
    <property type="entry name" value="HAD superfamily/HAD-like"/>
    <property type="match status" value="1"/>
</dbReference>
<dbReference type="InterPro" id="IPR041492">
    <property type="entry name" value="HAD_2"/>
</dbReference>
<dbReference type="PANTHER" id="PTHR46470">
    <property type="entry name" value="N-ACYLNEURAMINATE-9-PHOSPHATASE"/>
    <property type="match status" value="1"/>
</dbReference>
<evidence type="ECO:0000256" key="1">
    <source>
        <dbReference type="ARBA" id="ARBA00001946"/>
    </source>
</evidence>
<dbReference type="GO" id="GO:0016791">
    <property type="term" value="F:phosphatase activity"/>
    <property type="evidence" value="ECO:0007669"/>
    <property type="project" value="TreeGrafter"/>
</dbReference>